<dbReference type="PANTHER" id="PTHR46273">
    <property type="entry name" value="MYOSUPPRESSIN RECEPTOR 1, ISOFORM B-RELATED"/>
    <property type="match status" value="1"/>
</dbReference>
<dbReference type="AlphaFoldDB" id="A0A9D4DAF3"/>
<evidence type="ECO:0000313" key="1">
    <source>
        <dbReference type="EMBL" id="KAH3741275.1"/>
    </source>
</evidence>
<evidence type="ECO:0000313" key="2">
    <source>
        <dbReference type="Proteomes" id="UP000828390"/>
    </source>
</evidence>
<dbReference type="GO" id="GO:0005886">
    <property type="term" value="C:plasma membrane"/>
    <property type="evidence" value="ECO:0007669"/>
    <property type="project" value="TreeGrafter"/>
</dbReference>
<dbReference type="InterPro" id="IPR053219">
    <property type="entry name" value="GPCR_Dmsr-1"/>
</dbReference>
<dbReference type="Proteomes" id="UP000828390">
    <property type="component" value="Unassembled WGS sequence"/>
</dbReference>
<comment type="caution">
    <text evidence="1">The sequence shown here is derived from an EMBL/GenBank/DDBJ whole genome shotgun (WGS) entry which is preliminary data.</text>
</comment>
<organism evidence="1 2">
    <name type="scientific">Dreissena polymorpha</name>
    <name type="common">Zebra mussel</name>
    <name type="synonym">Mytilus polymorpha</name>
    <dbReference type="NCBI Taxonomy" id="45954"/>
    <lineage>
        <taxon>Eukaryota</taxon>
        <taxon>Metazoa</taxon>
        <taxon>Spiralia</taxon>
        <taxon>Lophotrochozoa</taxon>
        <taxon>Mollusca</taxon>
        <taxon>Bivalvia</taxon>
        <taxon>Autobranchia</taxon>
        <taxon>Heteroconchia</taxon>
        <taxon>Euheterodonta</taxon>
        <taxon>Imparidentia</taxon>
        <taxon>Neoheterodontei</taxon>
        <taxon>Myida</taxon>
        <taxon>Dreissenoidea</taxon>
        <taxon>Dreissenidae</taxon>
        <taxon>Dreissena</taxon>
    </lineage>
</organism>
<dbReference type="GO" id="GO:0008528">
    <property type="term" value="F:G protein-coupled peptide receptor activity"/>
    <property type="evidence" value="ECO:0007669"/>
    <property type="project" value="TreeGrafter"/>
</dbReference>
<keyword evidence="2" id="KW-1185">Reference proteome</keyword>
<accession>A0A9D4DAF3</accession>
<dbReference type="Gene3D" id="1.20.1070.10">
    <property type="entry name" value="Rhodopsin 7-helix transmembrane proteins"/>
    <property type="match status" value="1"/>
</dbReference>
<reference evidence="1" key="1">
    <citation type="journal article" date="2019" name="bioRxiv">
        <title>The Genome of the Zebra Mussel, Dreissena polymorpha: A Resource for Invasive Species Research.</title>
        <authorList>
            <person name="McCartney M.A."/>
            <person name="Auch B."/>
            <person name="Kono T."/>
            <person name="Mallez S."/>
            <person name="Zhang Y."/>
            <person name="Obille A."/>
            <person name="Becker A."/>
            <person name="Abrahante J.E."/>
            <person name="Garbe J."/>
            <person name="Badalamenti J.P."/>
            <person name="Herman A."/>
            <person name="Mangelson H."/>
            <person name="Liachko I."/>
            <person name="Sullivan S."/>
            <person name="Sone E.D."/>
            <person name="Koren S."/>
            <person name="Silverstein K.A.T."/>
            <person name="Beckman K.B."/>
            <person name="Gohl D.M."/>
        </authorList>
    </citation>
    <scope>NUCLEOTIDE SEQUENCE</scope>
    <source>
        <strain evidence="1">Duluth1</strain>
        <tissue evidence="1">Whole animal</tissue>
    </source>
</reference>
<name>A0A9D4DAF3_DREPO</name>
<proteinExistence type="predicted"/>
<sequence length="81" mass="9402">MLILISATVPDFYYRVYLPLGDLMDIIALINNAINFLLNRITSTQFRTQFLQICFNKKTSFKDMERTQLTTSLNRTTMTSA</sequence>
<protein>
    <submittedName>
        <fullName evidence="1">Uncharacterized protein</fullName>
    </submittedName>
</protein>
<dbReference type="EMBL" id="JAIWYP010000011">
    <property type="protein sequence ID" value="KAH3741275.1"/>
    <property type="molecule type" value="Genomic_DNA"/>
</dbReference>
<dbReference type="PANTHER" id="PTHR46273:SF4">
    <property type="entry name" value="AT19640P"/>
    <property type="match status" value="1"/>
</dbReference>
<gene>
    <name evidence="1" type="ORF">DPMN_047997</name>
</gene>
<reference evidence="1" key="2">
    <citation type="submission" date="2020-11" db="EMBL/GenBank/DDBJ databases">
        <authorList>
            <person name="McCartney M.A."/>
            <person name="Auch B."/>
            <person name="Kono T."/>
            <person name="Mallez S."/>
            <person name="Becker A."/>
            <person name="Gohl D.M."/>
            <person name="Silverstein K.A.T."/>
            <person name="Koren S."/>
            <person name="Bechman K.B."/>
            <person name="Herman A."/>
            <person name="Abrahante J.E."/>
            <person name="Garbe J."/>
        </authorList>
    </citation>
    <scope>NUCLEOTIDE SEQUENCE</scope>
    <source>
        <strain evidence="1">Duluth1</strain>
        <tissue evidence="1">Whole animal</tissue>
    </source>
</reference>